<dbReference type="PANTHER" id="PTHR10009:SF18">
    <property type="entry name" value="PROTEIN YELLOW-LIKE PROTEIN"/>
    <property type="match status" value="1"/>
</dbReference>
<comment type="subcellular location">
    <subcellularLocation>
        <location evidence="1">Secreted</location>
    </subcellularLocation>
</comment>
<accession>A0A251ZVL7</accession>
<keyword evidence="5" id="KW-1185">Reference proteome</keyword>
<dbReference type="GO" id="GO:0005576">
    <property type="term" value="C:extracellular region"/>
    <property type="evidence" value="ECO:0007669"/>
    <property type="project" value="UniProtKB-SubCell"/>
</dbReference>
<dbReference type="InterPro" id="IPR011042">
    <property type="entry name" value="6-blade_b-propeller_TolB-like"/>
</dbReference>
<dbReference type="InterPro" id="IPR017996">
    <property type="entry name" value="MRJP/yellow-related"/>
</dbReference>
<dbReference type="Proteomes" id="UP000194946">
    <property type="component" value="Unassembled WGS sequence"/>
</dbReference>
<comment type="caution">
    <text evidence="4">The sequence shown here is derived from an EMBL/GenBank/DDBJ whole genome shotgun (WGS) entry which is preliminary data.</text>
</comment>
<organism evidence="4 5">
    <name type="scientific">Commensalibacter intestini</name>
    <dbReference type="NCBI Taxonomy" id="479936"/>
    <lineage>
        <taxon>Bacteria</taxon>
        <taxon>Pseudomonadati</taxon>
        <taxon>Pseudomonadota</taxon>
        <taxon>Alphaproteobacteria</taxon>
        <taxon>Acetobacterales</taxon>
        <taxon>Acetobacteraceae</taxon>
    </lineage>
</organism>
<keyword evidence="3" id="KW-0732">Signal</keyword>
<reference evidence="5" key="1">
    <citation type="submission" date="2014-06" db="EMBL/GenBank/DDBJ databases">
        <authorList>
            <person name="Winans N.J."/>
            <person name="Newell P.D."/>
            <person name="Douglas A.E."/>
        </authorList>
    </citation>
    <scope>NUCLEOTIDE SEQUENCE [LARGE SCALE GENOMIC DNA]</scope>
    <source>
        <strain evidence="5">DmL_052</strain>
    </source>
</reference>
<evidence type="ECO:0000256" key="2">
    <source>
        <dbReference type="ARBA" id="ARBA00022525"/>
    </source>
</evidence>
<proteinExistence type="predicted"/>
<dbReference type="SUPFAM" id="SSF63829">
    <property type="entry name" value="Calcium-dependent phosphotriesterase"/>
    <property type="match status" value="1"/>
</dbReference>
<keyword evidence="2" id="KW-0964">Secreted</keyword>
<dbReference type="Gene3D" id="2.120.10.30">
    <property type="entry name" value="TolB, C-terminal domain"/>
    <property type="match status" value="1"/>
</dbReference>
<dbReference type="PANTHER" id="PTHR10009">
    <property type="entry name" value="PROTEIN YELLOW-RELATED"/>
    <property type="match status" value="1"/>
</dbReference>
<feature type="chain" id="PRO_5012626050" evidence="3">
    <location>
        <begin position="25"/>
        <end position="394"/>
    </location>
</feature>
<evidence type="ECO:0000256" key="3">
    <source>
        <dbReference type="SAM" id="SignalP"/>
    </source>
</evidence>
<name>A0A251ZVL7_9PROT</name>
<evidence type="ECO:0000313" key="4">
    <source>
        <dbReference type="EMBL" id="OUI78714.1"/>
    </source>
</evidence>
<protein>
    <submittedName>
        <fullName evidence="4">Gluconolactonase</fullName>
    </submittedName>
</protein>
<dbReference type="Pfam" id="PF03022">
    <property type="entry name" value="MRJP"/>
    <property type="match status" value="1"/>
</dbReference>
<sequence length="394" mass="42869">MIVKKIILTATLFTFLQGSALCYAAPLGDTGDPSAIPAGSIEVLDQFTDPGPSGVAVTPDKRLFVSFPRHAQNHKDATLAEIIDGKRVPFPNNQMSLPSDLPLKDRLISVHGIALDSKNNLWVIDDGKRAGIKGIPDGAAKVVGFDIHTHKVIASIPIHAPTLLQDSHLNDLRIDLTHGEKGTAYITDSSFGTSPALVVVDLATGKQRRVLANNVSTQPEKGFVAYLAGKPRLYDPQHPSFPVGGADGITLSNDSKTLYYAPLTSRRLYSIPTAVLSDFQASEETLAKNVKDLGEKGFADGLAIDPQERIYTTNGEHNSIWRRWPDGHMDLIARDPRIDWPDGITVQNDGVYVVAGQWERLAGFHHGKDLRDPNYLLLYIPLKTAPIVGPSENK</sequence>
<evidence type="ECO:0000313" key="5">
    <source>
        <dbReference type="Proteomes" id="UP000194946"/>
    </source>
</evidence>
<evidence type="ECO:0000256" key="1">
    <source>
        <dbReference type="ARBA" id="ARBA00004613"/>
    </source>
</evidence>
<dbReference type="EMBL" id="JOPB01000005">
    <property type="protein sequence ID" value="OUI78714.1"/>
    <property type="molecule type" value="Genomic_DNA"/>
</dbReference>
<dbReference type="AlphaFoldDB" id="A0A251ZVL7"/>
<gene>
    <name evidence="4" type="ORF">HK18_07465</name>
</gene>
<feature type="signal peptide" evidence="3">
    <location>
        <begin position="1"/>
        <end position="24"/>
    </location>
</feature>